<dbReference type="InterPro" id="IPR003593">
    <property type="entry name" value="AAA+_ATPase"/>
</dbReference>
<keyword evidence="3" id="KW-1003">Cell membrane</keyword>
<evidence type="ECO:0000256" key="6">
    <source>
        <dbReference type="ARBA" id="ARBA00022741"/>
    </source>
</evidence>
<dbReference type="FunFam" id="3.40.50.300:FF:000127">
    <property type="entry name" value="Ribose import ATP-binding protein RbsA"/>
    <property type="match status" value="1"/>
</dbReference>
<evidence type="ECO:0000256" key="9">
    <source>
        <dbReference type="ARBA" id="ARBA00023136"/>
    </source>
</evidence>
<evidence type="ECO:0000256" key="7">
    <source>
        <dbReference type="ARBA" id="ARBA00022840"/>
    </source>
</evidence>
<dbReference type="Pfam" id="PF00005">
    <property type="entry name" value="ABC_tran"/>
    <property type="match status" value="2"/>
</dbReference>
<feature type="domain" description="ABC transporter" evidence="10">
    <location>
        <begin position="254"/>
        <end position="499"/>
    </location>
</feature>
<keyword evidence="7 11" id="KW-0067">ATP-binding</keyword>
<evidence type="ECO:0000256" key="5">
    <source>
        <dbReference type="ARBA" id="ARBA00022737"/>
    </source>
</evidence>
<dbReference type="InterPro" id="IPR050107">
    <property type="entry name" value="ABC_carbohydrate_import_ATPase"/>
</dbReference>
<dbReference type="GO" id="GO:0005886">
    <property type="term" value="C:plasma membrane"/>
    <property type="evidence" value="ECO:0007669"/>
    <property type="project" value="UniProtKB-SubCell"/>
</dbReference>
<accession>A0AAE3VNL7</accession>
<proteinExistence type="predicted"/>
<evidence type="ECO:0000313" key="12">
    <source>
        <dbReference type="Proteomes" id="UP001229244"/>
    </source>
</evidence>
<keyword evidence="12" id="KW-1185">Reference proteome</keyword>
<dbReference type="AlphaFoldDB" id="A0AAE3VNL7"/>
<comment type="caution">
    <text evidence="11">The sequence shown here is derived from an EMBL/GenBank/DDBJ whole genome shotgun (WGS) entry which is preliminary data.</text>
</comment>
<dbReference type="CDD" id="cd03216">
    <property type="entry name" value="ABC_Carb_Monos_I"/>
    <property type="match status" value="1"/>
</dbReference>
<evidence type="ECO:0000256" key="8">
    <source>
        <dbReference type="ARBA" id="ARBA00022967"/>
    </source>
</evidence>
<feature type="domain" description="ABC transporter" evidence="10">
    <location>
        <begin position="10"/>
        <end position="245"/>
    </location>
</feature>
<evidence type="ECO:0000259" key="10">
    <source>
        <dbReference type="PROSITE" id="PS50893"/>
    </source>
</evidence>
<keyword evidence="9" id="KW-0472">Membrane</keyword>
<reference evidence="11" key="1">
    <citation type="submission" date="2023-07" db="EMBL/GenBank/DDBJ databases">
        <title>Genomic Encyclopedia of Type Strains, Phase IV (KMG-IV): sequencing the most valuable type-strain genomes for metagenomic binning, comparative biology and taxonomic classification.</title>
        <authorList>
            <person name="Goeker M."/>
        </authorList>
    </citation>
    <scope>NUCLEOTIDE SEQUENCE</scope>
    <source>
        <strain evidence="11">DSM 21202</strain>
    </source>
</reference>
<gene>
    <name evidence="11" type="ORF">J2S73_001881</name>
</gene>
<dbReference type="GO" id="GO:0016887">
    <property type="term" value="F:ATP hydrolysis activity"/>
    <property type="evidence" value="ECO:0007669"/>
    <property type="project" value="InterPro"/>
</dbReference>
<evidence type="ECO:0000256" key="3">
    <source>
        <dbReference type="ARBA" id="ARBA00022475"/>
    </source>
</evidence>
<dbReference type="InterPro" id="IPR003439">
    <property type="entry name" value="ABC_transporter-like_ATP-bd"/>
</dbReference>
<dbReference type="InterPro" id="IPR027417">
    <property type="entry name" value="P-loop_NTPase"/>
</dbReference>
<dbReference type="RefSeq" id="WP_306885255.1">
    <property type="nucleotide sequence ID" value="NZ_JAUSUL010000002.1"/>
</dbReference>
<evidence type="ECO:0000256" key="4">
    <source>
        <dbReference type="ARBA" id="ARBA00022597"/>
    </source>
</evidence>
<evidence type="ECO:0000256" key="1">
    <source>
        <dbReference type="ARBA" id="ARBA00004202"/>
    </source>
</evidence>
<dbReference type="PROSITE" id="PS50893">
    <property type="entry name" value="ABC_TRANSPORTER_2"/>
    <property type="match status" value="2"/>
</dbReference>
<protein>
    <submittedName>
        <fullName evidence="11">Ribose transport system ATP-binding protein</fullName>
    </submittedName>
</protein>
<dbReference type="SUPFAM" id="SSF52540">
    <property type="entry name" value="P-loop containing nucleoside triphosphate hydrolases"/>
    <property type="match status" value="2"/>
</dbReference>
<keyword evidence="5" id="KW-0677">Repeat</keyword>
<comment type="subcellular location">
    <subcellularLocation>
        <location evidence="1">Cell membrane</location>
        <topology evidence="1">Peripheral membrane protein</topology>
    </subcellularLocation>
</comment>
<evidence type="ECO:0000313" key="11">
    <source>
        <dbReference type="EMBL" id="MDQ0315424.1"/>
    </source>
</evidence>
<evidence type="ECO:0000256" key="2">
    <source>
        <dbReference type="ARBA" id="ARBA00022448"/>
    </source>
</evidence>
<keyword evidence="4" id="KW-0762">Sugar transport</keyword>
<keyword evidence="6" id="KW-0547">Nucleotide-binding</keyword>
<dbReference type="PANTHER" id="PTHR43790">
    <property type="entry name" value="CARBOHYDRATE TRANSPORT ATP-BINDING PROTEIN MG119-RELATED"/>
    <property type="match status" value="1"/>
</dbReference>
<keyword evidence="8" id="KW-1278">Translocase</keyword>
<dbReference type="EMBL" id="JAUSUL010000002">
    <property type="protein sequence ID" value="MDQ0315424.1"/>
    <property type="molecule type" value="Genomic_DNA"/>
</dbReference>
<dbReference type="GO" id="GO:0005524">
    <property type="term" value="F:ATP binding"/>
    <property type="evidence" value="ECO:0007669"/>
    <property type="project" value="UniProtKB-KW"/>
</dbReference>
<name>A0AAE3VNL7_9HYPH</name>
<dbReference type="Proteomes" id="UP001229244">
    <property type="component" value="Unassembled WGS sequence"/>
</dbReference>
<dbReference type="PANTHER" id="PTHR43790:SF9">
    <property type="entry name" value="GALACTOFURANOSE TRANSPORTER ATP-BINDING PROTEIN YTFR"/>
    <property type="match status" value="1"/>
</dbReference>
<organism evidence="11 12">
    <name type="scientific">Amorphus orientalis</name>
    <dbReference type="NCBI Taxonomy" id="649198"/>
    <lineage>
        <taxon>Bacteria</taxon>
        <taxon>Pseudomonadati</taxon>
        <taxon>Pseudomonadota</taxon>
        <taxon>Alphaproteobacteria</taxon>
        <taxon>Hyphomicrobiales</taxon>
        <taxon>Amorphaceae</taxon>
        <taxon>Amorphus</taxon>
    </lineage>
</organism>
<keyword evidence="2" id="KW-0813">Transport</keyword>
<dbReference type="CDD" id="cd03215">
    <property type="entry name" value="ABC_Carb_Monos_II"/>
    <property type="match status" value="1"/>
</dbReference>
<dbReference type="SMART" id="SM00382">
    <property type="entry name" value="AAA"/>
    <property type="match status" value="2"/>
</dbReference>
<sequence>MTEASSELLIEARGLTKRYPGVVALDNVDFDLRAGEVHVLFGENGAGKSTLISMIAGASAPSDGVLTVRGEPVEFRSVGDAREKGISAVFQEFSLVPTMSVAENIFLGDEPGHGPFKDLGAMRRRARELFAELEFDIDPRETVARLSRAQQQMVEIAKAFHSDVSILILDEPTASLTNHEVDHLFKVIAKMKDRGVGIIYISHRVQEFARIAERVTVLRDGAKIGTVDIGETTEARLVEMMTGRSIAEIYPKIARNPGPVVLKVEDLRAPGVEGVSLEVRPGEVLGVAGLVGSGKSRCFRALMGLEKIEAGRVTLDGADVTGHSTRQMMGAGVYYLTADRKAEGLQMTFSVRENLSQGVLPGVRGRLGWLPWRTIGKRVEAIADQVALPETYRPRKAAQLSGGNQQKTLFGRGLGQDYEIYILDEPTVGVDMGARSEIYRLMRDLTEAGKAVIAISSDLPEVMNLAHRLVVFSKGRIAAELSGEEITEANVLGHFFDEQGQAA</sequence>
<dbReference type="Gene3D" id="3.40.50.300">
    <property type="entry name" value="P-loop containing nucleotide triphosphate hydrolases"/>
    <property type="match status" value="2"/>
</dbReference>